<reference evidence="1" key="1">
    <citation type="submission" date="2024-02" db="EMBL/GenBank/DDBJ databases">
        <title>Complete genome sequence of Xanthomonas sp. 10-10.</title>
        <authorList>
            <person name="Biessy A."/>
            <person name="Ciotola M."/>
            <person name="Cadieux M."/>
            <person name="Soufiane B."/>
            <person name="Laforest M."/>
            <person name="Filion M."/>
        </authorList>
    </citation>
    <scope>NUCLEOTIDE SEQUENCE</scope>
    <source>
        <strain evidence="1">10-10</strain>
    </source>
</reference>
<dbReference type="EMBL" id="CP144460">
    <property type="protein sequence ID" value="XBS40225.1"/>
    <property type="molecule type" value="Genomic_DNA"/>
</dbReference>
<evidence type="ECO:0000313" key="1">
    <source>
        <dbReference type="EMBL" id="XBS40225.1"/>
    </source>
</evidence>
<proteinExistence type="predicted"/>
<name>A0AAU7PEM3_9XANT</name>
<accession>A0AAU7PEM3</accession>
<gene>
    <name evidence="1" type="ORF">VZ068_17050</name>
</gene>
<dbReference type="RefSeq" id="WP_259156359.1">
    <property type="nucleotide sequence ID" value="NZ_CP144460.1"/>
</dbReference>
<dbReference type="AlphaFoldDB" id="A0AAU7PEM3"/>
<organism evidence="1">
    <name type="scientific">Xanthomonas sp. 10-10</name>
    <dbReference type="NCBI Taxonomy" id="3115848"/>
    <lineage>
        <taxon>Bacteria</taxon>
        <taxon>Pseudomonadati</taxon>
        <taxon>Pseudomonadota</taxon>
        <taxon>Gammaproteobacteria</taxon>
        <taxon>Lysobacterales</taxon>
        <taxon>Lysobacteraceae</taxon>
        <taxon>Xanthomonas</taxon>
    </lineage>
</organism>
<protein>
    <submittedName>
        <fullName evidence="1">Uncharacterized protein</fullName>
    </submittedName>
</protein>
<sequence length="87" mass="9256">MNAAVQLTCPDIFAAHRLASVAAQQPETCSLSLPPHSGGIFYALLQPMAAIRYRRVKQGMDNANAMDATVCVDGSSVDRSGRTWCSG</sequence>